<reference evidence="1" key="4">
    <citation type="submission" date="2019-03" db="UniProtKB">
        <authorList>
            <consortium name="EnsemblPlants"/>
        </authorList>
    </citation>
    <scope>IDENTIFICATION</scope>
</reference>
<dbReference type="Gramene" id="AET1Gv20342700.47">
    <property type="protein sequence ID" value="AET1Gv20342700.47"/>
    <property type="gene ID" value="AET1Gv20342700"/>
</dbReference>
<reference evidence="2" key="1">
    <citation type="journal article" date="2014" name="Science">
        <title>Ancient hybridizations among the ancestral genomes of bread wheat.</title>
        <authorList>
            <consortium name="International Wheat Genome Sequencing Consortium,"/>
            <person name="Marcussen T."/>
            <person name="Sandve S.R."/>
            <person name="Heier L."/>
            <person name="Spannagl M."/>
            <person name="Pfeifer M."/>
            <person name="Jakobsen K.S."/>
            <person name="Wulff B.B."/>
            <person name="Steuernagel B."/>
            <person name="Mayer K.F."/>
            <person name="Olsen O.A."/>
        </authorList>
    </citation>
    <scope>NUCLEOTIDE SEQUENCE [LARGE SCALE GENOMIC DNA]</scope>
    <source>
        <strain evidence="2">cv. AL8/78</strain>
    </source>
</reference>
<reference evidence="1" key="5">
    <citation type="journal article" date="2021" name="G3 (Bethesda)">
        <title>Aegilops tauschii genome assembly Aet v5.0 features greater sequence contiguity and improved annotation.</title>
        <authorList>
            <person name="Wang L."/>
            <person name="Zhu T."/>
            <person name="Rodriguez J.C."/>
            <person name="Deal K.R."/>
            <person name="Dubcovsky J."/>
            <person name="McGuire P.E."/>
            <person name="Lux T."/>
            <person name="Spannagl M."/>
            <person name="Mayer K.F.X."/>
            <person name="Baldrich P."/>
            <person name="Meyers B.C."/>
            <person name="Huo N."/>
            <person name="Gu Y.Q."/>
            <person name="Zhou H."/>
            <person name="Devos K.M."/>
            <person name="Bennetzen J.L."/>
            <person name="Unver T."/>
            <person name="Budak H."/>
            <person name="Gulick P.J."/>
            <person name="Galiba G."/>
            <person name="Kalapos B."/>
            <person name="Nelson D.R."/>
            <person name="Li P."/>
            <person name="You F.M."/>
            <person name="Luo M.C."/>
            <person name="Dvorak J."/>
        </authorList>
    </citation>
    <scope>NUCLEOTIDE SEQUENCE [LARGE SCALE GENOMIC DNA]</scope>
    <source>
        <strain evidence="1">cv. AL8/78</strain>
    </source>
</reference>
<evidence type="ECO:0000313" key="1">
    <source>
        <dbReference type="EnsemblPlants" id="AET1Gv20342700.47"/>
    </source>
</evidence>
<name>A0A452Y9F1_AEGTS</name>
<reference evidence="2" key="2">
    <citation type="journal article" date="2017" name="Nat. Plants">
        <title>The Aegilops tauschii genome reveals multiple impacts of transposons.</title>
        <authorList>
            <person name="Zhao G."/>
            <person name="Zou C."/>
            <person name="Li K."/>
            <person name="Wang K."/>
            <person name="Li T."/>
            <person name="Gao L."/>
            <person name="Zhang X."/>
            <person name="Wang H."/>
            <person name="Yang Z."/>
            <person name="Liu X."/>
            <person name="Jiang W."/>
            <person name="Mao L."/>
            <person name="Kong X."/>
            <person name="Jiao Y."/>
            <person name="Jia J."/>
        </authorList>
    </citation>
    <scope>NUCLEOTIDE SEQUENCE [LARGE SCALE GENOMIC DNA]</scope>
    <source>
        <strain evidence="2">cv. AL8/78</strain>
    </source>
</reference>
<dbReference type="AlphaFoldDB" id="A0A452Y9F1"/>
<evidence type="ECO:0000313" key="2">
    <source>
        <dbReference type="Proteomes" id="UP000015105"/>
    </source>
</evidence>
<organism evidence="1 2">
    <name type="scientific">Aegilops tauschii subsp. strangulata</name>
    <name type="common">Goatgrass</name>
    <dbReference type="NCBI Taxonomy" id="200361"/>
    <lineage>
        <taxon>Eukaryota</taxon>
        <taxon>Viridiplantae</taxon>
        <taxon>Streptophyta</taxon>
        <taxon>Embryophyta</taxon>
        <taxon>Tracheophyta</taxon>
        <taxon>Spermatophyta</taxon>
        <taxon>Magnoliopsida</taxon>
        <taxon>Liliopsida</taxon>
        <taxon>Poales</taxon>
        <taxon>Poaceae</taxon>
        <taxon>BOP clade</taxon>
        <taxon>Pooideae</taxon>
        <taxon>Triticodae</taxon>
        <taxon>Triticeae</taxon>
        <taxon>Triticinae</taxon>
        <taxon>Aegilops</taxon>
    </lineage>
</organism>
<reference evidence="1" key="3">
    <citation type="journal article" date="2017" name="Nature">
        <title>Genome sequence of the progenitor of the wheat D genome Aegilops tauschii.</title>
        <authorList>
            <person name="Luo M.C."/>
            <person name="Gu Y.Q."/>
            <person name="Puiu D."/>
            <person name="Wang H."/>
            <person name="Twardziok S.O."/>
            <person name="Deal K.R."/>
            <person name="Huo N."/>
            <person name="Zhu T."/>
            <person name="Wang L."/>
            <person name="Wang Y."/>
            <person name="McGuire P.E."/>
            <person name="Liu S."/>
            <person name="Long H."/>
            <person name="Ramasamy R.K."/>
            <person name="Rodriguez J.C."/>
            <person name="Van S.L."/>
            <person name="Yuan L."/>
            <person name="Wang Z."/>
            <person name="Xia Z."/>
            <person name="Xiao L."/>
            <person name="Anderson O.D."/>
            <person name="Ouyang S."/>
            <person name="Liang Y."/>
            <person name="Zimin A.V."/>
            <person name="Pertea G."/>
            <person name="Qi P."/>
            <person name="Bennetzen J.L."/>
            <person name="Dai X."/>
            <person name="Dawson M.W."/>
            <person name="Muller H.G."/>
            <person name="Kugler K."/>
            <person name="Rivarola-Duarte L."/>
            <person name="Spannagl M."/>
            <person name="Mayer K.F.X."/>
            <person name="Lu F.H."/>
            <person name="Bevan M.W."/>
            <person name="Leroy P."/>
            <person name="Li P."/>
            <person name="You F.M."/>
            <person name="Sun Q."/>
            <person name="Liu Z."/>
            <person name="Lyons E."/>
            <person name="Wicker T."/>
            <person name="Salzberg S.L."/>
            <person name="Devos K.M."/>
            <person name="Dvorak J."/>
        </authorList>
    </citation>
    <scope>NUCLEOTIDE SEQUENCE [LARGE SCALE GENOMIC DNA]</scope>
    <source>
        <strain evidence="1">cv. AL8/78</strain>
    </source>
</reference>
<proteinExistence type="predicted"/>
<dbReference type="EnsemblPlants" id="AET1Gv20342700.47">
    <property type="protein sequence ID" value="AET1Gv20342700.47"/>
    <property type="gene ID" value="AET1Gv20342700"/>
</dbReference>
<protein>
    <submittedName>
        <fullName evidence="1">Uncharacterized protein</fullName>
    </submittedName>
</protein>
<keyword evidence="2" id="KW-1185">Reference proteome</keyword>
<accession>A0A452Y9F1</accession>
<sequence>MTHISSESSILISKHYTTTSSEMNLDFNCSSLSLALLYLDPNRVRRKRKCIASQQSKILFGKGINCRLMKLRLSAFSCKLN</sequence>
<dbReference type="Proteomes" id="UP000015105">
    <property type="component" value="Chromosome 1D"/>
</dbReference>